<evidence type="ECO:0000313" key="10">
    <source>
        <dbReference type="EMBL" id="KAK0591560.1"/>
    </source>
</evidence>
<proteinExistence type="inferred from homology"/>
<feature type="transmembrane region" description="Helical" evidence="9">
    <location>
        <begin position="322"/>
        <end position="343"/>
    </location>
</feature>
<dbReference type="Pfam" id="PF07086">
    <property type="entry name" value="Jagunal"/>
    <property type="match status" value="1"/>
</dbReference>
<dbReference type="GO" id="GO:0007029">
    <property type="term" value="P:endoplasmic reticulum organization"/>
    <property type="evidence" value="ECO:0007669"/>
    <property type="project" value="InterPro"/>
</dbReference>
<comment type="subcellular location">
    <subcellularLocation>
        <location evidence="1">Endoplasmic reticulum membrane</location>
        <topology evidence="1">Multi-pass membrane protein</topology>
    </subcellularLocation>
</comment>
<feature type="coiled-coil region" evidence="7">
    <location>
        <begin position="22"/>
        <end position="56"/>
    </location>
</feature>
<dbReference type="Proteomes" id="UP001168877">
    <property type="component" value="Unassembled WGS sequence"/>
</dbReference>
<evidence type="ECO:0000256" key="9">
    <source>
        <dbReference type="SAM" id="Phobius"/>
    </source>
</evidence>
<name>A0AA39SJZ9_ACESA</name>
<comment type="similarity">
    <text evidence="2">Belongs to the jagunal family.</text>
</comment>
<keyword evidence="5 9" id="KW-1133">Transmembrane helix</keyword>
<dbReference type="PANTHER" id="PTHR10476">
    <property type="entry name" value="CHARGED MULTIVESICULAR BODY PROTEIN"/>
    <property type="match status" value="1"/>
</dbReference>
<evidence type="ECO:0000256" key="3">
    <source>
        <dbReference type="ARBA" id="ARBA00022692"/>
    </source>
</evidence>
<evidence type="ECO:0000256" key="8">
    <source>
        <dbReference type="SAM" id="MobiDB-lite"/>
    </source>
</evidence>
<evidence type="ECO:0000256" key="5">
    <source>
        <dbReference type="ARBA" id="ARBA00022989"/>
    </source>
</evidence>
<sequence>MDKVKSILKPKVNPQQQLRDWQRKLRQECRNVERQIRDIQREEKSVQKAIKDAAKRNDMVSAKALAKEVLMSRKAVNRLYENKAQLNSISMHLGESVAISRTVGHLSKSAEVMKLVNDLMKAPEMAATMQEFSKEMTKAGVIEEMVNDSLDTALDSDDIEEEIEEEVDRVLSELAGETAAQLPEAVRKERARVHAQKASTSHEEEALAEGEDDEEELEALRARLQKSSTPAIYSLTSHLSQKSNRRHRSQFHRRPDADPTPATLFDFIKFRYTNVFTKKTSKMQQRKSSASGRPSGTDGSDFSYRMVVDSRYTKVAKGKSRLSTLILTQAAIQLIGVLYTYLLTSKEESPNTLAISSASACLFSLLVGELGRKRSRVNFLRVSMVTSSIAILLSVFSVVKTNSTLEVIKNPSDWVSKKLELLETALVVLGSLVQIFLVSTIISLIGNMSPPKKSS</sequence>
<accession>A0AA39SJZ9</accession>
<protein>
    <submittedName>
        <fullName evidence="10">Uncharacterized protein</fullName>
    </submittedName>
</protein>
<organism evidence="10 11">
    <name type="scientific">Acer saccharum</name>
    <name type="common">Sugar maple</name>
    <dbReference type="NCBI Taxonomy" id="4024"/>
    <lineage>
        <taxon>Eukaryota</taxon>
        <taxon>Viridiplantae</taxon>
        <taxon>Streptophyta</taxon>
        <taxon>Embryophyta</taxon>
        <taxon>Tracheophyta</taxon>
        <taxon>Spermatophyta</taxon>
        <taxon>Magnoliopsida</taxon>
        <taxon>eudicotyledons</taxon>
        <taxon>Gunneridae</taxon>
        <taxon>Pentapetalae</taxon>
        <taxon>rosids</taxon>
        <taxon>malvids</taxon>
        <taxon>Sapindales</taxon>
        <taxon>Sapindaceae</taxon>
        <taxon>Hippocastanoideae</taxon>
        <taxon>Acereae</taxon>
        <taxon>Acer</taxon>
    </lineage>
</organism>
<keyword evidence="6 9" id="KW-0472">Membrane</keyword>
<evidence type="ECO:0000256" key="2">
    <source>
        <dbReference type="ARBA" id="ARBA00008462"/>
    </source>
</evidence>
<keyword evidence="7" id="KW-0175">Coiled coil</keyword>
<feature type="compositionally biased region" description="Acidic residues" evidence="8">
    <location>
        <begin position="206"/>
        <end position="217"/>
    </location>
</feature>
<evidence type="ECO:0000256" key="4">
    <source>
        <dbReference type="ARBA" id="ARBA00022824"/>
    </source>
</evidence>
<feature type="region of interest" description="Disordered" evidence="8">
    <location>
        <begin position="237"/>
        <end position="258"/>
    </location>
</feature>
<feature type="compositionally biased region" description="Basic residues" evidence="8">
    <location>
        <begin position="243"/>
        <end position="252"/>
    </location>
</feature>
<dbReference type="Pfam" id="PF03357">
    <property type="entry name" value="Snf7"/>
    <property type="match status" value="1"/>
</dbReference>
<reference evidence="10" key="1">
    <citation type="journal article" date="2022" name="Plant J.">
        <title>Strategies of tolerance reflected in two North American maple genomes.</title>
        <authorList>
            <person name="McEvoy S.L."/>
            <person name="Sezen U.U."/>
            <person name="Trouern-Trend A."/>
            <person name="McMahon S.M."/>
            <person name="Schaberg P.G."/>
            <person name="Yang J."/>
            <person name="Wegrzyn J.L."/>
            <person name="Swenson N.G."/>
        </authorList>
    </citation>
    <scope>NUCLEOTIDE SEQUENCE</scope>
    <source>
        <strain evidence="10">NS2018</strain>
    </source>
</reference>
<evidence type="ECO:0000256" key="1">
    <source>
        <dbReference type="ARBA" id="ARBA00004477"/>
    </source>
</evidence>
<dbReference type="InterPro" id="IPR005024">
    <property type="entry name" value="Snf7_fam"/>
</dbReference>
<keyword evidence="3 9" id="KW-0812">Transmembrane</keyword>
<evidence type="ECO:0000256" key="7">
    <source>
        <dbReference type="SAM" id="Coils"/>
    </source>
</evidence>
<dbReference type="EMBL" id="JAUESC010000380">
    <property type="protein sequence ID" value="KAK0591560.1"/>
    <property type="molecule type" value="Genomic_DNA"/>
</dbReference>
<gene>
    <name evidence="10" type="ORF">LWI29_003984</name>
</gene>
<dbReference type="GO" id="GO:0007034">
    <property type="term" value="P:vacuolar transport"/>
    <property type="evidence" value="ECO:0007669"/>
    <property type="project" value="InterPro"/>
</dbReference>
<feature type="transmembrane region" description="Helical" evidence="9">
    <location>
        <begin position="419"/>
        <end position="445"/>
    </location>
</feature>
<evidence type="ECO:0000313" key="11">
    <source>
        <dbReference type="Proteomes" id="UP001168877"/>
    </source>
</evidence>
<feature type="transmembrane region" description="Helical" evidence="9">
    <location>
        <begin position="349"/>
        <end position="367"/>
    </location>
</feature>
<dbReference type="Gene3D" id="6.10.140.1230">
    <property type="match status" value="1"/>
</dbReference>
<dbReference type="InterPro" id="IPR009787">
    <property type="entry name" value="Jagunal"/>
</dbReference>
<feature type="region of interest" description="Disordered" evidence="8">
    <location>
        <begin position="190"/>
        <end position="217"/>
    </location>
</feature>
<dbReference type="AlphaFoldDB" id="A0AA39SJZ9"/>
<feature type="transmembrane region" description="Helical" evidence="9">
    <location>
        <begin position="379"/>
        <end position="399"/>
    </location>
</feature>
<dbReference type="GO" id="GO:0005789">
    <property type="term" value="C:endoplasmic reticulum membrane"/>
    <property type="evidence" value="ECO:0007669"/>
    <property type="project" value="UniProtKB-SubCell"/>
</dbReference>
<keyword evidence="4" id="KW-0256">Endoplasmic reticulum</keyword>
<reference evidence="10" key="2">
    <citation type="submission" date="2023-06" db="EMBL/GenBank/DDBJ databases">
        <authorList>
            <person name="Swenson N.G."/>
            <person name="Wegrzyn J.L."/>
            <person name="Mcevoy S.L."/>
        </authorList>
    </citation>
    <scope>NUCLEOTIDE SEQUENCE</scope>
    <source>
        <strain evidence="10">NS2018</strain>
        <tissue evidence="10">Leaf</tissue>
    </source>
</reference>
<evidence type="ECO:0000256" key="6">
    <source>
        <dbReference type="ARBA" id="ARBA00023136"/>
    </source>
</evidence>
<keyword evidence="11" id="KW-1185">Reference proteome</keyword>
<comment type="caution">
    <text evidence="10">The sequence shown here is derived from an EMBL/GenBank/DDBJ whole genome shotgun (WGS) entry which is preliminary data.</text>
</comment>